<evidence type="ECO:0000256" key="2">
    <source>
        <dbReference type="ARBA" id="ARBA00022552"/>
    </source>
</evidence>
<proteinExistence type="inferred from homology"/>
<evidence type="ECO:0000256" key="6">
    <source>
        <dbReference type="HAMAP-Rule" id="MF_01877"/>
    </source>
</evidence>
<evidence type="ECO:0000256" key="5">
    <source>
        <dbReference type="ARBA" id="ARBA00022691"/>
    </source>
</evidence>
<accession>A0A2W5TTZ6</accession>
<name>A0A2W5TTZ6_9BACT</name>
<protein>
    <recommendedName>
        <fullName evidence="6">Ribosomal RNA small subunit methyltransferase I</fullName>
        <ecNumber evidence="6">2.1.1.198</ecNumber>
    </recommendedName>
    <alternativeName>
        <fullName evidence="6">16S rRNA 2'-O-ribose C1402 methyltransferase</fullName>
    </alternativeName>
    <alternativeName>
        <fullName evidence="6">rRNA (cytidine-2'-O-)-methyltransferase RsmI</fullName>
    </alternativeName>
</protein>
<dbReference type="InterPro" id="IPR008189">
    <property type="entry name" value="rRNA_ssu_MeTfrase_I"/>
</dbReference>
<dbReference type="NCBIfam" id="TIGR00096">
    <property type="entry name" value="16S rRNA (cytidine(1402)-2'-O)-methyltransferase"/>
    <property type="match status" value="1"/>
</dbReference>
<evidence type="ECO:0000313" key="8">
    <source>
        <dbReference type="EMBL" id="PZR17497.1"/>
    </source>
</evidence>
<dbReference type="SUPFAM" id="SSF53790">
    <property type="entry name" value="Tetrapyrrole methylase"/>
    <property type="match status" value="1"/>
</dbReference>
<evidence type="ECO:0000313" key="9">
    <source>
        <dbReference type="Proteomes" id="UP000249061"/>
    </source>
</evidence>
<comment type="caution">
    <text evidence="8">The sequence shown here is derived from an EMBL/GenBank/DDBJ whole genome shotgun (WGS) entry which is preliminary data.</text>
</comment>
<evidence type="ECO:0000256" key="4">
    <source>
        <dbReference type="ARBA" id="ARBA00022679"/>
    </source>
</evidence>
<dbReference type="Gene3D" id="3.30.950.10">
    <property type="entry name" value="Methyltransferase, Cobalt-precorrin-4 Transmethylase, Domain 2"/>
    <property type="match status" value="1"/>
</dbReference>
<dbReference type="PIRSF" id="PIRSF005917">
    <property type="entry name" value="MTase_YraL"/>
    <property type="match status" value="1"/>
</dbReference>
<comment type="function">
    <text evidence="6">Catalyzes the 2'-O-methylation of the ribose of cytidine 1402 (C1402) in 16S rRNA.</text>
</comment>
<evidence type="ECO:0000259" key="7">
    <source>
        <dbReference type="Pfam" id="PF00590"/>
    </source>
</evidence>
<dbReference type="EMBL" id="QFQP01000002">
    <property type="protein sequence ID" value="PZR17497.1"/>
    <property type="molecule type" value="Genomic_DNA"/>
</dbReference>
<organism evidence="8 9">
    <name type="scientific">Archangium gephyra</name>
    <dbReference type="NCBI Taxonomy" id="48"/>
    <lineage>
        <taxon>Bacteria</taxon>
        <taxon>Pseudomonadati</taxon>
        <taxon>Myxococcota</taxon>
        <taxon>Myxococcia</taxon>
        <taxon>Myxococcales</taxon>
        <taxon>Cystobacterineae</taxon>
        <taxon>Archangiaceae</taxon>
        <taxon>Archangium</taxon>
    </lineage>
</organism>
<dbReference type="InterPro" id="IPR014777">
    <property type="entry name" value="4pyrrole_Mease_sub1"/>
</dbReference>
<dbReference type="CDD" id="cd11648">
    <property type="entry name" value="RsmI"/>
    <property type="match status" value="1"/>
</dbReference>
<comment type="subcellular location">
    <subcellularLocation>
        <location evidence="6">Cytoplasm</location>
    </subcellularLocation>
</comment>
<dbReference type="HAMAP" id="MF_01877">
    <property type="entry name" value="16SrRNA_methyltr_I"/>
    <property type="match status" value="1"/>
</dbReference>
<comment type="similarity">
    <text evidence="6">Belongs to the methyltransferase superfamily. RsmI family.</text>
</comment>
<keyword evidence="3 6" id="KW-0489">Methyltransferase</keyword>
<dbReference type="GO" id="GO:0005737">
    <property type="term" value="C:cytoplasm"/>
    <property type="evidence" value="ECO:0007669"/>
    <property type="project" value="UniProtKB-SubCell"/>
</dbReference>
<keyword evidence="2 6" id="KW-0698">rRNA processing</keyword>
<dbReference type="EC" id="2.1.1.198" evidence="6"/>
<dbReference type="FunFam" id="3.40.1010.10:FF:000007">
    <property type="entry name" value="Ribosomal RNA small subunit methyltransferase I"/>
    <property type="match status" value="1"/>
</dbReference>
<dbReference type="Gene3D" id="3.40.1010.10">
    <property type="entry name" value="Cobalt-precorrin-4 Transmethylase, Domain 1"/>
    <property type="match status" value="1"/>
</dbReference>
<dbReference type="Proteomes" id="UP000249061">
    <property type="component" value="Unassembled WGS sequence"/>
</dbReference>
<dbReference type="InterPro" id="IPR000878">
    <property type="entry name" value="4pyrrol_Mease"/>
</dbReference>
<keyword evidence="4 6" id="KW-0808">Transferase</keyword>
<dbReference type="PANTHER" id="PTHR46111:SF1">
    <property type="entry name" value="RIBOSOMAL RNA SMALL SUBUNIT METHYLTRANSFERASE I"/>
    <property type="match status" value="1"/>
</dbReference>
<evidence type="ECO:0000256" key="3">
    <source>
        <dbReference type="ARBA" id="ARBA00022603"/>
    </source>
</evidence>
<dbReference type="AlphaFoldDB" id="A0A2W5TTZ6"/>
<keyword evidence="1 6" id="KW-0963">Cytoplasm</keyword>
<sequence>MSGRLFVVATPIGNLDDLSPRALETLREVKVIACEDTRHTRVLLDKFGVATSTVSLPAFAEGQRAGAILDRLLNGDDVALVTDAGTPAISDPGEKLVSEAVAAGVTVVPIPGPAAIIAALSAGGLPTGRFHFLGFLPRQQSEARAMIDEVRQLSATLVLYESPRRLGDTLRLLAEMLGNRRAVVARELTKLHEELVRGPLDDLVSRYADAEVLGEVVVLIEGRTGDTRWSEGEVKSAIERGLAEGERLKSLTTELSKRSGWPAQELYRIGLSLKTTGSHS</sequence>
<dbReference type="FunFam" id="3.30.950.10:FF:000002">
    <property type="entry name" value="Ribosomal RNA small subunit methyltransferase I"/>
    <property type="match status" value="1"/>
</dbReference>
<dbReference type="PANTHER" id="PTHR46111">
    <property type="entry name" value="RIBOSOMAL RNA SMALL SUBUNIT METHYLTRANSFERASE I"/>
    <property type="match status" value="1"/>
</dbReference>
<dbReference type="InterPro" id="IPR014776">
    <property type="entry name" value="4pyrrole_Mease_sub2"/>
</dbReference>
<evidence type="ECO:0000256" key="1">
    <source>
        <dbReference type="ARBA" id="ARBA00022490"/>
    </source>
</evidence>
<dbReference type="Pfam" id="PF00590">
    <property type="entry name" value="TP_methylase"/>
    <property type="match status" value="1"/>
</dbReference>
<keyword evidence="5 6" id="KW-0949">S-adenosyl-L-methionine</keyword>
<dbReference type="InterPro" id="IPR035996">
    <property type="entry name" value="4pyrrol_Methylase_sf"/>
</dbReference>
<reference evidence="8 9" key="1">
    <citation type="submission" date="2017-08" db="EMBL/GenBank/DDBJ databases">
        <title>Infants hospitalized years apart are colonized by the same room-sourced microbial strains.</title>
        <authorList>
            <person name="Brooks B."/>
            <person name="Olm M.R."/>
            <person name="Firek B.A."/>
            <person name="Baker R."/>
            <person name="Thomas B.C."/>
            <person name="Morowitz M.J."/>
            <person name="Banfield J.F."/>
        </authorList>
    </citation>
    <scope>NUCLEOTIDE SEQUENCE [LARGE SCALE GENOMIC DNA]</scope>
    <source>
        <strain evidence="8">S2_003_000_R2_14</strain>
    </source>
</reference>
<gene>
    <name evidence="6 8" type="primary">rsmI</name>
    <name evidence="8" type="ORF">DI536_04065</name>
</gene>
<feature type="domain" description="Tetrapyrrole methylase" evidence="7">
    <location>
        <begin position="5"/>
        <end position="203"/>
    </location>
</feature>
<comment type="catalytic activity">
    <reaction evidence="6">
        <text>cytidine(1402) in 16S rRNA + S-adenosyl-L-methionine = 2'-O-methylcytidine(1402) in 16S rRNA + S-adenosyl-L-homocysteine + H(+)</text>
        <dbReference type="Rhea" id="RHEA:42924"/>
        <dbReference type="Rhea" id="RHEA-COMP:10285"/>
        <dbReference type="Rhea" id="RHEA-COMP:10286"/>
        <dbReference type="ChEBI" id="CHEBI:15378"/>
        <dbReference type="ChEBI" id="CHEBI:57856"/>
        <dbReference type="ChEBI" id="CHEBI:59789"/>
        <dbReference type="ChEBI" id="CHEBI:74495"/>
        <dbReference type="ChEBI" id="CHEBI:82748"/>
        <dbReference type="EC" id="2.1.1.198"/>
    </reaction>
</comment>
<dbReference type="GO" id="GO:0070677">
    <property type="term" value="F:rRNA (cytosine-2'-O-)-methyltransferase activity"/>
    <property type="evidence" value="ECO:0007669"/>
    <property type="project" value="UniProtKB-UniRule"/>
</dbReference>